<organism evidence="6 7">
    <name type="scientific">Corynebacterium lizhenjunii</name>
    <dbReference type="NCBI Taxonomy" id="2709394"/>
    <lineage>
        <taxon>Bacteria</taxon>
        <taxon>Bacillati</taxon>
        <taxon>Actinomycetota</taxon>
        <taxon>Actinomycetes</taxon>
        <taxon>Mycobacteriales</taxon>
        <taxon>Corynebacteriaceae</taxon>
        <taxon>Corynebacterium</taxon>
    </lineage>
</organism>
<sequence length="207" mass="22952">MQEELSLREQKRLATLHRIEDCATALVDERGFRAVTVEDICRAAGISRRTFFNYFDSKDAAVLGTPAADFTDAQREAFLNTDAESILELIRALIIDHMATHHANDDIAARRQRISSDRDVALSALSRKQAKSQELTSLIEQRLERTPQLRRLPQVCAATEAMALSGLTREAVWIALSAPAMDSGASLPQRLDVAFELLTSTAKGLSW</sequence>
<reference evidence="6 7" key="1">
    <citation type="submission" date="2020-11" db="EMBL/GenBank/DDBJ databases">
        <title>Corynebacterium sp. ZJ-599.</title>
        <authorList>
            <person name="Zhou J."/>
        </authorList>
    </citation>
    <scope>NUCLEOTIDE SEQUENCE [LARGE SCALE GENOMIC DNA]</scope>
    <source>
        <strain evidence="6 7">ZJ-599</strain>
    </source>
</reference>
<protein>
    <submittedName>
        <fullName evidence="6">TetR family transcriptional regulator</fullName>
    </submittedName>
</protein>
<dbReference type="SUPFAM" id="SSF46689">
    <property type="entry name" value="Homeodomain-like"/>
    <property type="match status" value="1"/>
</dbReference>
<evidence type="ECO:0000256" key="4">
    <source>
        <dbReference type="PROSITE-ProRule" id="PRU00335"/>
    </source>
</evidence>
<dbReference type="PANTHER" id="PTHR30055:SF238">
    <property type="entry name" value="MYCOFACTOCIN BIOSYNTHESIS TRANSCRIPTIONAL REGULATOR MFTR-RELATED"/>
    <property type="match status" value="1"/>
</dbReference>
<keyword evidence="1" id="KW-0805">Transcription regulation</keyword>
<evidence type="ECO:0000256" key="2">
    <source>
        <dbReference type="ARBA" id="ARBA00023125"/>
    </source>
</evidence>
<dbReference type="GO" id="GO:0000976">
    <property type="term" value="F:transcription cis-regulatory region binding"/>
    <property type="evidence" value="ECO:0007669"/>
    <property type="project" value="TreeGrafter"/>
</dbReference>
<dbReference type="AlphaFoldDB" id="A0A7T0PCM7"/>
<dbReference type="InterPro" id="IPR001647">
    <property type="entry name" value="HTH_TetR"/>
</dbReference>
<gene>
    <name evidence="6" type="ORF">G7Y31_04110</name>
</gene>
<dbReference type="InterPro" id="IPR009057">
    <property type="entry name" value="Homeodomain-like_sf"/>
</dbReference>
<dbReference type="InterPro" id="IPR050109">
    <property type="entry name" value="HTH-type_TetR-like_transc_reg"/>
</dbReference>
<keyword evidence="2 4" id="KW-0238">DNA-binding</keyword>
<evidence type="ECO:0000313" key="7">
    <source>
        <dbReference type="Proteomes" id="UP000594681"/>
    </source>
</evidence>
<dbReference type="PRINTS" id="PR00455">
    <property type="entry name" value="HTHTETR"/>
</dbReference>
<feature type="DNA-binding region" description="H-T-H motif" evidence="4">
    <location>
        <begin position="36"/>
        <end position="55"/>
    </location>
</feature>
<dbReference type="Proteomes" id="UP000594681">
    <property type="component" value="Chromosome"/>
</dbReference>
<dbReference type="PANTHER" id="PTHR30055">
    <property type="entry name" value="HTH-TYPE TRANSCRIPTIONAL REGULATOR RUTR"/>
    <property type="match status" value="1"/>
</dbReference>
<accession>A0A7T0PCM7</accession>
<proteinExistence type="predicted"/>
<dbReference type="PROSITE" id="PS50977">
    <property type="entry name" value="HTH_TETR_2"/>
    <property type="match status" value="1"/>
</dbReference>
<evidence type="ECO:0000256" key="3">
    <source>
        <dbReference type="ARBA" id="ARBA00023163"/>
    </source>
</evidence>
<keyword evidence="3" id="KW-0804">Transcription</keyword>
<evidence type="ECO:0000256" key="1">
    <source>
        <dbReference type="ARBA" id="ARBA00023015"/>
    </source>
</evidence>
<dbReference type="InterPro" id="IPR023772">
    <property type="entry name" value="DNA-bd_HTH_TetR-type_CS"/>
</dbReference>
<feature type="domain" description="HTH tetR-type" evidence="5">
    <location>
        <begin position="13"/>
        <end position="73"/>
    </location>
</feature>
<evidence type="ECO:0000259" key="5">
    <source>
        <dbReference type="PROSITE" id="PS50977"/>
    </source>
</evidence>
<keyword evidence="7" id="KW-1185">Reference proteome</keyword>
<dbReference type="GO" id="GO:0003700">
    <property type="term" value="F:DNA-binding transcription factor activity"/>
    <property type="evidence" value="ECO:0007669"/>
    <property type="project" value="TreeGrafter"/>
</dbReference>
<dbReference type="RefSeq" id="WP_165007681.1">
    <property type="nucleotide sequence ID" value="NZ_CP064954.1"/>
</dbReference>
<dbReference type="KEGG" id="cliz:G7Y31_04110"/>
<evidence type="ECO:0000313" key="6">
    <source>
        <dbReference type="EMBL" id="QPK79887.1"/>
    </source>
</evidence>
<dbReference type="Pfam" id="PF00440">
    <property type="entry name" value="TetR_N"/>
    <property type="match status" value="1"/>
</dbReference>
<dbReference type="Gene3D" id="1.10.357.10">
    <property type="entry name" value="Tetracycline Repressor, domain 2"/>
    <property type="match status" value="1"/>
</dbReference>
<dbReference type="EMBL" id="CP064954">
    <property type="protein sequence ID" value="QPK79887.1"/>
    <property type="molecule type" value="Genomic_DNA"/>
</dbReference>
<dbReference type="PROSITE" id="PS01081">
    <property type="entry name" value="HTH_TETR_1"/>
    <property type="match status" value="1"/>
</dbReference>
<name>A0A7T0PCM7_9CORY</name>